<evidence type="ECO:0000313" key="7">
    <source>
        <dbReference type="Proteomes" id="UP001171165"/>
    </source>
</evidence>
<evidence type="ECO:0000313" key="2">
    <source>
        <dbReference type="EMBL" id="ARX33737.1"/>
    </source>
</evidence>
<proteinExistence type="predicted"/>
<name>A0A1Z1SRX2_PROMI</name>
<keyword evidence="1" id="KW-0472">Membrane</keyword>
<reference evidence="3" key="3">
    <citation type="submission" date="2023-06" db="EMBL/GenBank/DDBJ databases">
        <authorList>
            <consortium name="Clinical and Environmental Microbiology Branch: Whole genome sequencing antimicrobial resistance pathogens in the healthcare setting"/>
        </authorList>
    </citation>
    <scope>NUCLEOTIDE SEQUENCE</scope>
    <source>
        <strain evidence="3">Microbial</strain>
    </source>
</reference>
<dbReference type="Proteomes" id="UP000195540">
    <property type="component" value="Chromosome"/>
</dbReference>
<dbReference type="Pfam" id="PF10713">
    <property type="entry name" value="DUF2509"/>
    <property type="match status" value="1"/>
</dbReference>
<reference evidence="2 5" key="1">
    <citation type="submission" date="2017-05" db="EMBL/GenBank/DDBJ databases">
        <title>Whole genome sequencing of Proteus mirabilis AR_0155.</title>
        <authorList>
            <person name="Conlan S."/>
            <person name="Thomas P.J."/>
            <person name="Mullikin J."/>
            <person name="Frank K.M."/>
            <person name="Segre J.A."/>
        </authorList>
    </citation>
    <scope>NUCLEOTIDE SEQUENCE [LARGE SCALE GENOMIC DNA]</scope>
    <source>
        <strain evidence="2 5">AR_0155</strain>
    </source>
</reference>
<evidence type="ECO:0000256" key="1">
    <source>
        <dbReference type="SAM" id="Phobius"/>
    </source>
</evidence>
<dbReference type="STRING" id="584.AOUC001_03200"/>
<dbReference type="AlphaFoldDB" id="A0A1Z1SRX2"/>
<evidence type="ECO:0000313" key="4">
    <source>
        <dbReference type="EMBL" id="SUC38242.1"/>
    </source>
</evidence>
<dbReference type="Proteomes" id="UP001171165">
    <property type="component" value="Unassembled WGS sequence"/>
</dbReference>
<reference evidence="4 6" key="2">
    <citation type="submission" date="2018-06" db="EMBL/GenBank/DDBJ databases">
        <authorList>
            <consortium name="Pathogen Informatics"/>
            <person name="Doyle S."/>
        </authorList>
    </citation>
    <scope>NUCLEOTIDE SEQUENCE [LARGE SCALE GENOMIC DNA]</scope>
    <source>
        <strain evidence="4 6">NCTC11938</strain>
    </source>
</reference>
<dbReference type="OrthoDB" id="7059963at2"/>
<dbReference type="KEGG" id="pvl:AOB99_13525"/>
<dbReference type="RefSeq" id="WP_004245516.1">
    <property type="nucleotide sequence ID" value="NZ_AP026827.1"/>
</dbReference>
<evidence type="ECO:0000313" key="5">
    <source>
        <dbReference type="Proteomes" id="UP000195540"/>
    </source>
</evidence>
<evidence type="ECO:0000313" key="6">
    <source>
        <dbReference type="Proteomes" id="UP000254191"/>
    </source>
</evidence>
<dbReference type="EMBL" id="CP021694">
    <property type="protein sequence ID" value="ARX33737.1"/>
    <property type="molecule type" value="Genomic_DNA"/>
</dbReference>
<sequence length="152" mass="17115">MITTQGTIKEQQGVIGLMAAVGFMVISLSLLTSFAYHYRQCQLMVMQELQAKQTFLFAGSALSWGMTLTWDLSPSRLYQWQCRTFTAEPNMKSCFSLRGKTSALLLGEAKSHSGDKISHYQWINLVGKEKLHIEAQPNGWLDYCPLVKEGCI</sequence>
<protein>
    <submittedName>
        <fullName evidence="4">Protein of uncharacterized function (DUF2509)</fullName>
    </submittedName>
    <submittedName>
        <fullName evidence="3">YgdB family protein</fullName>
    </submittedName>
</protein>
<dbReference type="EMBL" id="ABKSPD020000006">
    <property type="protein sequence ID" value="EKW9776187.1"/>
    <property type="molecule type" value="Genomic_DNA"/>
</dbReference>
<gene>
    <name evidence="2" type="ORF">AM402_06085</name>
    <name evidence="4" type="ORF">NCTC11938_02506</name>
    <name evidence="3" type="ORF">PW210_002005</name>
</gene>
<dbReference type="EMBL" id="UGTS01000005">
    <property type="protein sequence ID" value="SUC38242.1"/>
    <property type="molecule type" value="Genomic_DNA"/>
</dbReference>
<evidence type="ECO:0000313" key="3">
    <source>
        <dbReference type="EMBL" id="EKW9776187.1"/>
    </source>
</evidence>
<keyword evidence="1" id="KW-0812">Transmembrane</keyword>
<dbReference type="InterPro" id="IPR019652">
    <property type="entry name" value="DUF2509"/>
</dbReference>
<feature type="transmembrane region" description="Helical" evidence="1">
    <location>
        <begin position="14"/>
        <end position="36"/>
    </location>
</feature>
<keyword evidence="1" id="KW-1133">Transmembrane helix</keyword>
<organism evidence="3 7">
    <name type="scientific">Proteus mirabilis</name>
    <dbReference type="NCBI Taxonomy" id="584"/>
    <lineage>
        <taxon>Bacteria</taxon>
        <taxon>Pseudomonadati</taxon>
        <taxon>Pseudomonadota</taxon>
        <taxon>Gammaproteobacteria</taxon>
        <taxon>Enterobacterales</taxon>
        <taxon>Morganellaceae</taxon>
        <taxon>Proteus</taxon>
    </lineage>
</organism>
<dbReference type="Proteomes" id="UP000254191">
    <property type="component" value="Unassembled WGS sequence"/>
</dbReference>
<accession>A0A1Z1SRX2</accession>